<dbReference type="Gene3D" id="2.60.120.560">
    <property type="entry name" value="Exo-inulinase, domain 1"/>
    <property type="match status" value="1"/>
</dbReference>
<feature type="domain" description="Glycosyl hydrolase family 59 central" evidence="10">
    <location>
        <begin position="333"/>
        <end position="444"/>
    </location>
</feature>
<keyword evidence="1 8" id="KW-0732">Signal</keyword>
<evidence type="ECO:0000256" key="4">
    <source>
        <dbReference type="ARBA" id="ARBA00023157"/>
    </source>
</evidence>
<dbReference type="SUPFAM" id="SSF51445">
    <property type="entry name" value="(Trans)glycosidases"/>
    <property type="match status" value="1"/>
</dbReference>
<reference evidence="12" key="1">
    <citation type="submission" date="2021-04" db="EMBL/GenBank/DDBJ databases">
        <authorList>
            <consortium name="Molecular Ecology Group"/>
        </authorList>
    </citation>
    <scope>NUCLEOTIDE SEQUENCE</scope>
</reference>
<dbReference type="PRINTS" id="PR00850">
    <property type="entry name" value="GLHYDRLASE59"/>
</dbReference>
<dbReference type="InterPro" id="IPR001286">
    <property type="entry name" value="Glyco_hydro_59"/>
</dbReference>
<keyword evidence="6" id="KW-0326">Glycosidase</keyword>
<dbReference type="InterPro" id="IPR049162">
    <property type="entry name" value="GH59_C"/>
</dbReference>
<feature type="active site" description="Proton donor/acceptor" evidence="7">
    <location>
        <position position="178"/>
    </location>
</feature>
<dbReference type="OrthoDB" id="440760at2759"/>
<dbReference type="GO" id="GO:0016020">
    <property type="term" value="C:membrane"/>
    <property type="evidence" value="ECO:0007669"/>
    <property type="project" value="GOC"/>
</dbReference>
<evidence type="ECO:0000259" key="9">
    <source>
        <dbReference type="Pfam" id="PF02057"/>
    </source>
</evidence>
<evidence type="ECO:0000256" key="2">
    <source>
        <dbReference type="ARBA" id="ARBA00022801"/>
    </source>
</evidence>
<keyword evidence="5" id="KW-0325">Glycoprotein</keyword>
<dbReference type="Pfam" id="PF17387">
    <property type="entry name" value="Glyco_hydro_59M"/>
    <property type="match status" value="1"/>
</dbReference>
<dbReference type="GO" id="GO:0004336">
    <property type="term" value="F:galactosylceramidase activity"/>
    <property type="evidence" value="ECO:0007669"/>
    <property type="project" value="InterPro"/>
</dbReference>
<evidence type="ECO:0000256" key="3">
    <source>
        <dbReference type="ARBA" id="ARBA00023098"/>
    </source>
</evidence>
<dbReference type="InterPro" id="IPR013780">
    <property type="entry name" value="Glyco_hydro_b"/>
</dbReference>
<evidence type="ECO:0000256" key="7">
    <source>
        <dbReference type="PIRSR" id="PIRSR601286-50"/>
    </source>
</evidence>
<evidence type="ECO:0000256" key="1">
    <source>
        <dbReference type="ARBA" id="ARBA00022729"/>
    </source>
</evidence>
<dbReference type="EMBL" id="CAJHNH020001435">
    <property type="protein sequence ID" value="CAG5123059.1"/>
    <property type="molecule type" value="Genomic_DNA"/>
</dbReference>
<dbReference type="PANTHER" id="PTHR15172:SF1">
    <property type="entry name" value="GALACTOCEREBROSIDASE"/>
    <property type="match status" value="1"/>
</dbReference>
<dbReference type="Proteomes" id="UP000678393">
    <property type="component" value="Unassembled WGS sequence"/>
</dbReference>
<name>A0A8S3Z1Y4_9EUPU</name>
<dbReference type="GO" id="GO:0006683">
    <property type="term" value="P:galactosylceramide catabolic process"/>
    <property type="evidence" value="ECO:0007669"/>
    <property type="project" value="InterPro"/>
</dbReference>
<dbReference type="AlphaFoldDB" id="A0A8S3Z1Y4"/>
<keyword evidence="13" id="KW-1185">Reference proteome</keyword>
<evidence type="ECO:0000259" key="11">
    <source>
        <dbReference type="Pfam" id="PF21708"/>
    </source>
</evidence>
<evidence type="ECO:0000259" key="10">
    <source>
        <dbReference type="Pfam" id="PF17387"/>
    </source>
</evidence>
<dbReference type="InterPro" id="IPR035394">
    <property type="entry name" value="Glyco_hydro_59_dom"/>
</dbReference>
<accession>A0A8S3Z1Y4</accession>
<dbReference type="InterPro" id="IPR017853">
    <property type="entry name" value="GH"/>
</dbReference>
<dbReference type="Gene3D" id="3.20.20.80">
    <property type="entry name" value="Glycosidases"/>
    <property type="match status" value="1"/>
</dbReference>
<feature type="domain" description="Glycosyl hydrolase family 59 C-terminal lectin" evidence="11">
    <location>
        <begin position="483"/>
        <end position="659"/>
    </location>
</feature>
<evidence type="ECO:0000256" key="8">
    <source>
        <dbReference type="SAM" id="SignalP"/>
    </source>
</evidence>
<comment type="caution">
    <text evidence="12">The sequence shown here is derived from an EMBL/GenBank/DDBJ whole genome shotgun (WGS) entry which is preliminary data.</text>
</comment>
<gene>
    <name evidence="12" type="ORF">CUNI_LOCUS8617</name>
</gene>
<feature type="domain" description="Glycosyl hydrolase family 59 catalytic" evidence="9">
    <location>
        <begin position="35"/>
        <end position="309"/>
    </location>
</feature>
<proteinExistence type="predicted"/>
<organism evidence="12 13">
    <name type="scientific">Candidula unifasciata</name>
    <dbReference type="NCBI Taxonomy" id="100452"/>
    <lineage>
        <taxon>Eukaryota</taxon>
        <taxon>Metazoa</taxon>
        <taxon>Spiralia</taxon>
        <taxon>Lophotrochozoa</taxon>
        <taxon>Mollusca</taxon>
        <taxon>Gastropoda</taxon>
        <taxon>Heterobranchia</taxon>
        <taxon>Euthyneura</taxon>
        <taxon>Panpulmonata</taxon>
        <taxon>Eupulmonata</taxon>
        <taxon>Stylommatophora</taxon>
        <taxon>Helicina</taxon>
        <taxon>Helicoidea</taxon>
        <taxon>Geomitridae</taxon>
        <taxon>Candidula</taxon>
    </lineage>
</organism>
<keyword evidence="4" id="KW-1015">Disulfide bond</keyword>
<dbReference type="InterPro" id="IPR049161">
    <property type="entry name" value="GH59_cat"/>
</dbReference>
<sequence length="684" mass="75957">MAAHFWSLAWLLSFLTYAHCDLYQVNDQIGVGRRFDGIGGLSGGSATSKLLIAYPDQQRNEILDYLFKPKFGASLQILKVEIGGDAQASDATEASHMHVEWEENYQRGYEWWLMKEAKKRNPNIQLYGLPWAFPGWLGHGTQNPYYDRQKLANYIYKWIWGAKVYHNLTIDYIGIWNEQNCDLQYIMVLRDILDRNGFMNTKIVATDSWWSAISDIELYAEVTAAVDALGVHYPGVLSPDSAINSGKQLWSSEDYSSFNDEVGGGCWARILNQNYVKGLMTSTIAWNLIDSFYQALPWDRDSLMTAREPVEWQLYSHTTQLSEIGWRYLPHDHGVGMLNQGGSYVTLVSPDLSHLTIVIEAMSHNHSLCIRPKLPWYTVTTQNVTFVLTGSFSKISQLFIWQSTLTFNGTTPTYFKSLGTVPVINGQVTIIIQPDQIISLTTLNDATHGEYLQPPPSAPFPLPFIENFEDYPVSSEPYTMAPQQGSYDVVDVGGEHGKVMRQMVLQTPIAWCSGTLNYNGTLNVVGSFNWTDITISTDILLGGVNASDGAFIGVRINNGGCTTYAAMGLFFFTYPNDGRFSLTSDVLGKNVIVSGRESGVIVPGWNTLTLSVKGTVATGICNGVELFSVLVPSFPANGFAGVGTDIYGYADFDNIQITNAADPSASKKKSKALYFQKESHDVSA</sequence>
<keyword evidence="2" id="KW-0378">Hydrolase</keyword>
<dbReference type="Pfam" id="PF02057">
    <property type="entry name" value="Glyco_hydro_59"/>
    <property type="match status" value="1"/>
</dbReference>
<evidence type="ECO:0000313" key="12">
    <source>
        <dbReference type="EMBL" id="CAG5123059.1"/>
    </source>
</evidence>
<feature type="signal peptide" evidence="8">
    <location>
        <begin position="1"/>
        <end position="20"/>
    </location>
</feature>
<dbReference type="PANTHER" id="PTHR15172">
    <property type="entry name" value="GALACTOCEREBROSIDASE"/>
    <property type="match status" value="1"/>
</dbReference>
<dbReference type="Gene3D" id="2.60.40.1180">
    <property type="entry name" value="Golgi alpha-mannosidase II"/>
    <property type="match status" value="1"/>
</dbReference>
<keyword evidence="3" id="KW-0443">Lipid metabolism</keyword>
<evidence type="ECO:0000256" key="5">
    <source>
        <dbReference type="ARBA" id="ARBA00023180"/>
    </source>
</evidence>
<feature type="chain" id="PRO_5035886081" description="Galactosylceramidase" evidence="8">
    <location>
        <begin position="21"/>
        <end position="684"/>
    </location>
</feature>
<feature type="active site" description="Nucleophile" evidence="7">
    <location>
        <position position="253"/>
    </location>
</feature>
<evidence type="ECO:0000256" key="6">
    <source>
        <dbReference type="ARBA" id="ARBA00023295"/>
    </source>
</evidence>
<evidence type="ECO:0008006" key="14">
    <source>
        <dbReference type="Google" id="ProtNLM"/>
    </source>
</evidence>
<protein>
    <recommendedName>
        <fullName evidence="14">Galactosylceramidase</fullName>
    </recommendedName>
</protein>
<evidence type="ECO:0000313" key="13">
    <source>
        <dbReference type="Proteomes" id="UP000678393"/>
    </source>
</evidence>
<dbReference type="Pfam" id="PF21708">
    <property type="entry name" value="Glyco_hydro_59_C"/>
    <property type="match status" value="1"/>
</dbReference>
<dbReference type="GO" id="GO:0005764">
    <property type="term" value="C:lysosome"/>
    <property type="evidence" value="ECO:0007669"/>
    <property type="project" value="TreeGrafter"/>
</dbReference>